<proteinExistence type="predicted"/>
<feature type="compositionally biased region" description="Pro residues" evidence="1">
    <location>
        <begin position="128"/>
        <end position="147"/>
    </location>
</feature>
<gene>
    <name evidence="2" type="ORF">BU14_0827s0008</name>
</gene>
<name>A0A1X6NNN0_PORUM</name>
<evidence type="ECO:0000313" key="2">
    <source>
        <dbReference type="EMBL" id="OSX70259.1"/>
    </source>
</evidence>
<feature type="compositionally biased region" description="Low complexity" evidence="1">
    <location>
        <begin position="1"/>
        <end position="18"/>
    </location>
</feature>
<sequence>MHAQTARRAAPTTATGPGWCVRGGGAGEPPRHTTGSAHPPCTRPALAACAVGAGRAPPRAAAAGREPARRAARPAVYFAVCPTSRPFRHPPLLALSPPSALLHPPRTPSVARWTSVPSPRRAARLAPHPLPPPPPPTPPTPPTPPAA</sequence>
<dbReference type="AlphaFoldDB" id="A0A1X6NNN0"/>
<reference evidence="2 3" key="1">
    <citation type="submission" date="2017-03" db="EMBL/GenBank/DDBJ databases">
        <title>WGS assembly of Porphyra umbilicalis.</title>
        <authorList>
            <person name="Brawley S.H."/>
            <person name="Blouin N.A."/>
            <person name="Ficko-Blean E."/>
            <person name="Wheeler G.L."/>
            <person name="Lohr M."/>
            <person name="Goodson H.V."/>
            <person name="Jenkins J.W."/>
            <person name="Blaby-Haas C.E."/>
            <person name="Helliwell K.E."/>
            <person name="Chan C."/>
            <person name="Marriage T."/>
            <person name="Bhattacharya D."/>
            <person name="Klein A.S."/>
            <person name="Badis Y."/>
            <person name="Brodie J."/>
            <person name="Cao Y."/>
            <person name="Collen J."/>
            <person name="Dittami S.M."/>
            <person name="Gachon C.M."/>
            <person name="Green B.R."/>
            <person name="Karpowicz S."/>
            <person name="Kim J.W."/>
            <person name="Kudahl U."/>
            <person name="Lin S."/>
            <person name="Michel G."/>
            <person name="Mittag M."/>
            <person name="Olson B.J."/>
            <person name="Pangilinan J."/>
            <person name="Peng Y."/>
            <person name="Qiu H."/>
            <person name="Shu S."/>
            <person name="Singer J.T."/>
            <person name="Smith A.G."/>
            <person name="Sprecher B.N."/>
            <person name="Wagner V."/>
            <person name="Wang W."/>
            <person name="Wang Z.-Y."/>
            <person name="Yan J."/>
            <person name="Yarish C."/>
            <person name="Zoeuner-Riek S."/>
            <person name="Zhuang Y."/>
            <person name="Zou Y."/>
            <person name="Lindquist E.A."/>
            <person name="Grimwood J."/>
            <person name="Barry K."/>
            <person name="Rokhsar D.S."/>
            <person name="Schmutz J."/>
            <person name="Stiller J.W."/>
            <person name="Grossman A.R."/>
            <person name="Prochnik S.E."/>
        </authorList>
    </citation>
    <scope>NUCLEOTIDE SEQUENCE [LARGE SCALE GENOMIC DNA]</scope>
    <source>
        <strain evidence="2">4086291</strain>
    </source>
</reference>
<evidence type="ECO:0000313" key="3">
    <source>
        <dbReference type="Proteomes" id="UP000218209"/>
    </source>
</evidence>
<feature type="non-terminal residue" evidence="2">
    <location>
        <position position="147"/>
    </location>
</feature>
<organism evidence="2 3">
    <name type="scientific">Porphyra umbilicalis</name>
    <name type="common">Purple laver</name>
    <name type="synonym">Red alga</name>
    <dbReference type="NCBI Taxonomy" id="2786"/>
    <lineage>
        <taxon>Eukaryota</taxon>
        <taxon>Rhodophyta</taxon>
        <taxon>Bangiophyceae</taxon>
        <taxon>Bangiales</taxon>
        <taxon>Bangiaceae</taxon>
        <taxon>Porphyra</taxon>
    </lineage>
</organism>
<dbReference type="Proteomes" id="UP000218209">
    <property type="component" value="Unassembled WGS sequence"/>
</dbReference>
<feature type="region of interest" description="Disordered" evidence="1">
    <location>
        <begin position="100"/>
        <end position="147"/>
    </location>
</feature>
<accession>A0A1X6NNN0</accession>
<protein>
    <submittedName>
        <fullName evidence="2">Uncharacterized protein</fullName>
    </submittedName>
</protein>
<evidence type="ECO:0000256" key="1">
    <source>
        <dbReference type="SAM" id="MobiDB-lite"/>
    </source>
</evidence>
<feature type="region of interest" description="Disordered" evidence="1">
    <location>
        <begin position="1"/>
        <end position="42"/>
    </location>
</feature>
<dbReference type="EMBL" id="KV919285">
    <property type="protein sequence ID" value="OSX70259.1"/>
    <property type="molecule type" value="Genomic_DNA"/>
</dbReference>
<keyword evidence="3" id="KW-1185">Reference proteome</keyword>